<dbReference type="InterPro" id="IPR011053">
    <property type="entry name" value="Single_hybrid_motif"/>
</dbReference>
<dbReference type="Proteomes" id="UP000290106">
    <property type="component" value="Unassembled WGS sequence"/>
</dbReference>
<reference evidence="1 2" key="1">
    <citation type="submission" date="2019-01" db="EMBL/GenBank/DDBJ databases">
        <title>Blautia sp. nov. KGMB01111 isolated human feces.</title>
        <authorList>
            <person name="Park J.-E."/>
            <person name="Kim J.-S."/>
            <person name="Park S.-H."/>
        </authorList>
    </citation>
    <scope>NUCLEOTIDE SEQUENCE [LARGE SCALE GENOMIC DNA]</scope>
    <source>
        <strain evidence="1 2">KGMB01111</strain>
    </source>
</reference>
<keyword evidence="2" id="KW-1185">Reference proteome</keyword>
<dbReference type="EMBL" id="SDKC01000001">
    <property type="protein sequence ID" value="RXS74732.1"/>
    <property type="molecule type" value="Genomic_DNA"/>
</dbReference>
<dbReference type="AlphaFoldDB" id="A0A4Q1RGM1"/>
<organism evidence="1 2">
    <name type="scientific">Blautia faecicola</name>
    <dbReference type="NCBI Taxonomy" id="2509240"/>
    <lineage>
        <taxon>Bacteria</taxon>
        <taxon>Bacillati</taxon>
        <taxon>Bacillota</taxon>
        <taxon>Clostridia</taxon>
        <taxon>Lachnospirales</taxon>
        <taxon>Lachnospiraceae</taxon>
        <taxon>Blautia</taxon>
    </lineage>
</organism>
<protein>
    <submittedName>
        <fullName evidence="1">EF2563 family selenium-dependent molybdenum hydroxylase system protein</fullName>
    </submittedName>
</protein>
<name>A0A4Q1RGM1_9FIRM</name>
<comment type="caution">
    <text evidence="1">The sequence shown here is derived from an EMBL/GenBank/DDBJ whole genome shotgun (WGS) entry which is preliminary data.</text>
</comment>
<gene>
    <name evidence="1" type="ORF">ETP43_05570</name>
</gene>
<dbReference type="Gene3D" id="2.40.50.100">
    <property type="match status" value="1"/>
</dbReference>
<evidence type="ECO:0000313" key="1">
    <source>
        <dbReference type="EMBL" id="RXS74732.1"/>
    </source>
</evidence>
<dbReference type="RefSeq" id="WP_129257332.1">
    <property type="nucleotide sequence ID" value="NZ_SDKC01000001.1"/>
</dbReference>
<dbReference type="InterPro" id="IPR017695">
    <property type="entry name" value="Se-dep_Mo_hydrolase_YqeB"/>
</dbReference>
<dbReference type="NCBIfam" id="TIGR03309">
    <property type="entry name" value="matur_yqeB"/>
    <property type="match status" value="1"/>
</dbReference>
<dbReference type="SUPFAM" id="SSF51230">
    <property type="entry name" value="Single hybrid motif"/>
    <property type="match status" value="1"/>
</dbReference>
<accession>A0A4Q1RGM1</accession>
<evidence type="ECO:0000313" key="2">
    <source>
        <dbReference type="Proteomes" id="UP000290106"/>
    </source>
</evidence>
<dbReference type="OrthoDB" id="9815497at2"/>
<proteinExistence type="predicted"/>
<sequence length="269" mass="28574">MKKSDLIIVRGAGDLATGTIHRLKKSGFHLLVLETDHPAAIRRQVALSEAVYSGSACVENVEAVRIENTGQLHQAWDEEKVPVLVDPEGESIRLLKPKVVVDAILAKKNLGTKKDMAPLTIGLGPGFTAGEDVDVVIETKRGHNLGRIIRQGSAYPNTGIPGIIGGYGAERVIHAPAAGILKNRSKIGDIVEAGQVLAVIEGEAGTTEVPATINGLLRGLIRDNYPVTKGFKIADIDPRKEELANCFTISDKARCIAGSVLEVICGALE</sequence>